<feature type="binding site" description="axial binding residue" evidence="10">
    <location>
        <position position="154"/>
    </location>
    <ligand>
        <name>heme b</name>
        <dbReference type="ChEBI" id="CHEBI:60344"/>
        <label>bD</label>
    </ligand>
    <ligandPart>
        <name>Fe</name>
        <dbReference type="ChEBI" id="CHEBI:18248"/>
    </ligandPart>
</feature>
<gene>
    <name evidence="12" type="primary">frdC</name>
    <name evidence="12" type="ORF">SUTMEG_20710</name>
</gene>
<dbReference type="Gene3D" id="1.20.1300.10">
    <property type="entry name" value="Fumarate reductase/succinate dehydrogenase, transmembrane subunit"/>
    <property type="match status" value="1"/>
</dbReference>
<dbReference type="AlphaFoldDB" id="A0A2Z6IE13"/>
<dbReference type="Pfam" id="PF01127">
    <property type="entry name" value="Sdh_cyt"/>
    <property type="match status" value="1"/>
</dbReference>
<dbReference type="PIRSF" id="PIRSF000177">
    <property type="entry name" value="Fumar_rd_cyt_b"/>
    <property type="match status" value="1"/>
</dbReference>
<comment type="function">
    <text evidence="2">Membrane-anchoring subunit of succinate dehydrogenase (SDH).</text>
</comment>
<dbReference type="SUPFAM" id="SSF81343">
    <property type="entry name" value="Fumarate reductase respiratory complex transmembrane subunits"/>
    <property type="match status" value="1"/>
</dbReference>
<feature type="transmembrane region" description="Helical" evidence="11">
    <location>
        <begin position="179"/>
        <end position="201"/>
    </location>
</feature>
<comment type="cofactor">
    <cofactor evidence="1">
        <name>heme</name>
        <dbReference type="ChEBI" id="CHEBI:30413"/>
    </cofactor>
</comment>
<feature type="transmembrane region" description="Helical" evidence="11">
    <location>
        <begin position="229"/>
        <end position="249"/>
    </location>
</feature>
<proteinExistence type="predicted"/>
<keyword evidence="9 11" id="KW-0472">Membrane</keyword>
<feature type="binding site" description="axial binding residue" evidence="10">
    <location>
        <position position="55"/>
    </location>
    <ligand>
        <name>heme b</name>
        <dbReference type="ChEBI" id="CHEBI:60344"/>
        <label>bD</label>
    </ligand>
    <ligandPart>
        <name>Fe</name>
        <dbReference type="ChEBI" id="CHEBI:18248"/>
    </ligandPart>
</feature>
<evidence type="ECO:0000256" key="6">
    <source>
        <dbReference type="ARBA" id="ARBA00022723"/>
    </source>
</evidence>
<evidence type="ECO:0000256" key="8">
    <source>
        <dbReference type="ARBA" id="ARBA00023004"/>
    </source>
</evidence>
<evidence type="ECO:0000256" key="3">
    <source>
        <dbReference type="ARBA" id="ARBA00004370"/>
    </source>
</evidence>
<keyword evidence="13" id="KW-1185">Reference proteome</keyword>
<accession>A0A2Z6IE13</accession>
<evidence type="ECO:0000313" key="12">
    <source>
        <dbReference type="EMBL" id="BBF24180.1"/>
    </source>
</evidence>
<organism evidence="12 13">
    <name type="scientific">Sutterella megalosphaeroides</name>
    <dbReference type="NCBI Taxonomy" id="2494234"/>
    <lineage>
        <taxon>Bacteria</taxon>
        <taxon>Pseudomonadati</taxon>
        <taxon>Pseudomonadota</taxon>
        <taxon>Betaproteobacteria</taxon>
        <taxon>Burkholderiales</taxon>
        <taxon>Sutterellaceae</taxon>
        <taxon>Sutterella</taxon>
    </lineage>
</organism>
<evidence type="ECO:0000256" key="5">
    <source>
        <dbReference type="ARBA" id="ARBA00022692"/>
    </source>
</evidence>
<dbReference type="NCBIfam" id="NF010072">
    <property type="entry name" value="PRK13553.1"/>
    <property type="match status" value="1"/>
</dbReference>
<evidence type="ECO:0000256" key="11">
    <source>
        <dbReference type="SAM" id="Phobius"/>
    </source>
</evidence>
<dbReference type="OrthoDB" id="9153108at2"/>
<feature type="transmembrane region" description="Helical" evidence="11">
    <location>
        <begin position="136"/>
        <end position="159"/>
    </location>
</feature>
<evidence type="ECO:0000256" key="4">
    <source>
        <dbReference type="ARBA" id="ARBA00022617"/>
    </source>
</evidence>
<dbReference type="EMBL" id="AP018786">
    <property type="protein sequence ID" value="BBF24180.1"/>
    <property type="molecule type" value="Genomic_DNA"/>
</dbReference>
<protein>
    <submittedName>
        <fullName evidence="12">Fumarate reductase</fullName>
    </submittedName>
</protein>
<dbReference type="RefSeq" id="WP_120177716.1">
    <property type="nucleotide sequence ID" value="NZ_AP018786.1"/>
</dbReference>
<keyword evidence="7 11" id="KW-1133">Transmembrane helix</keyword>
<evidence type="ECO:0000256" key="2">
    <source>
        <dbReference type="ARBA" id="ARBA00004050"/>
    </source>
</evidence>
<keyword evidence="8 10" id="KW-0408">Iron</keyword>
<dbReference type="KEGG" id="sutt:SUTMEG_20710"/>
<dbReference type="InterPro" id="IPR034804">
    <property type="entry name" value="SQR/QFR_C/D"/>
</dbReference>
<dbReference type="InterPro" id="IPR000701">
    <property type="entry name" value="SuccDH_FuR_B_TM-su"/>
</dbReference>
<dbReference type="GO" id="GO:0016020">
    <property type="term" value="C:membrane"/>
    <property type="evidence" value="ECO:0007669"/>
    <property type="project" value="UniProtKB-SubCell"/>
</dbReference>
<comment type="subcellular location">
    <subcellularLocation>
        <location evidence="3">Membrane</location>
    </subcellularLocation>
</comment>
<keyword evidence="4 10" id="KW-0349">Heme</keyword>
<feature type="binding site" description="axial binding residue" evidence="10">
    <location>
        <position position="192"/>
    </location>
    <ligand>
        <name>heme b</name>
        <dbReference type="ChEBI" id="CHEBI:60344"/>
        <label>bD</label>
    </ligand>
    <ligandPart>
        <name>Fe</name>
        <dbReference type="ChEBI" id="CHEBI:18248"/>
    </ligandPart>
</feature>
<keyword evidence="6 10" id="KW-0479">Metal-binding</keyword>
<evidence type="ECO:0000256" key="1">
    <source>
        <dbReference type="ARBA" id="ARBA00001971"/>
    </source>
</evidence>
<dbReference type="GO" id="GO:0046872">
    <property type="term" value="F:metal ion binding"/>
    <property type="evidence" value="ECO:0007669"/>
    <property type="project" value="UniProtKB-KW"/>
</dbReference>
<feature type="transmembrane region" description="Helical" evidence="11">
    <location>
        <begin position="33"/>
        <end position="58"/>
    </location>
</feature>
<evidence type="ECO:0000256" key="7">
    <source>
        <dbReference type="ARBA" id="ARBA00022989"/>
    </source>
</evidence>
<evidence type="ECO:0000256" key="9">
    <source>
        <dbReference type="ARBA" id="ARBA00023136"/>
    </source>
</evidence>
<evidence type="ECO:0000313" key="13">
    <source>
        <dbReference type="Proteomes" id="UP000271003"/>
    </source>
</evidence>
<feature type="transmembrane region" description="Helical" evidence="11">
    <location>
        <begin position="87"/>
        <end position="109"/>
    </location>
</feature>
<dbReference type="GO" id="GO:0006099">
    <property type="term" value="P:tricarboxylic acid cycle"/>
    <property type="evidence" value="ECO:0007669"/>
    <property type="project" value="InterPro"/>
</dbReference>
<feature type="binding site" description="axial binding residue" evidence="10">
    <location>
        <position position="104"/>
    </location>
    <ligand>
        <name>heme b</name>
        <dbReference type="ChEBI" id="CHEBI:60344"/>
        <label>bD</label>
    </ligand>
    <ligandPart>
        <name>Fe</name>
        <dbReference type="ChEBI" id="CHEBI:18248"/>
    </ligandPart>
</feature>
<name>A0A2Z6IE13_9BURK</name>
<dbReference type="Proteomes" id="UP000271003">
    <property type="component" value="Chromosome"/>
</dbReference>
<keyword evidence="5 11" id="KW-0812">Transmembrane</keyword>
<sequence>MTTPDSVKYSNTPTATENVWGVGLKDAKRRSKYLAYCDVAQSVTGLILGLFLFCHMAFTSSVNFGKDLFANLIETSGGAFINGEEHLWMHVVFVGFIFVCVVIHALCALRRFPTSYRQCRDIKAHYRLLRHEDTTLWMVQLVTAFLLFLLVFPHLMSMLTNPGGFDPNLIGVHTYHNGLLYTFIFLVVTELHGMIGLYRLAVKWDIFAKNPERDIIDQRQGDRAGLRKTMLGVALLMIVMGSITIWTNYSIGAEQVANGQEAQRYELPADKAWFH</sequence>
<reference evidence="12 13" key="1">
    <citation type="journal article" date="2018" name="Int. J. Syst. Evol. Microbiol.">
        <title>Mesosutterella multiformis gen. nov., sp. nov., a member of the family Sutterellaceae and Sutterella megalosphaeroides sp. nov., isolated from human faeces.</title>
        <authorList>
            <person name="Sakamoto M."/>
            <person name="Ikeyama N."/>
            <person name="Kunihiro T."/>
            <person name="Iino T."/>
            <person name="Yuki M."/>
            <person name="Ohkuma M."/>
        </authorList>
    </citation>
    <scope>NUCLEOTIDE SEQUENCE [LARGE SCALE GENOMIC DNA]</scope>
    <source>
        <strain evidence="12 13">6FBBBH3</strain>
    </source>
</reference>
<dbReference type="InterPro" id="IPR004224">
    <property type="entry name" value="Fum_red_B_TM"/>
</dbReference>
<evidence type="ECO:0000256" key="10">
    <source>
        <dbReference type="PIRSR" id="PIRSR000177-1"/>
    </source>
</evidence>